<keyword evidence="7 10" id="KW-0506">mRNA capping</keyword>
<dbReference type="GO" id="GO:0003676">
    <property type="term" value="F:nucleic acid binding"/>
    <property type="evidence" value="ECO:0007669"/>
    <property type="project" value="UniProtKB-UniRule"/>
</dbReference>
<feature type="region of interest" description="Disordered" evidence="11">
    <location>
        <begin position="369"/>
        <end position="397"/>
    </location>
</feature>
<dbReference type="EMBL" id="LR877145">
    <property type="protein sequence ID" value="CAD2213294.1"/>
    <property type="molecule type" value="Genomic_DNA"/>
</dbReference>
<dbReference type="SUPFAM" id="SSF53335">
    <property type="entry name" value="S-adenosyl-L-methionine-dependent methyltransferases"/>
    <property type="match status" value="1"/>
</dbReference>
<dbReference type="GO" id="GO:0032259">
    <property type="term" value="P:methylation"/>
    <property type="evidence" value="ECO:0007669"/>
    <property type="project" value="UniProtKB-KW"/>
</dbReference>
<evidence type="ECO:0000256" key="4">
    <source>
        <dbReference type="ARBA" id="ARBA00022664"/>
    </source>
</evidence>
<dbReference type="GO" id="GO:0006370">
    <property type="term" value="P:7-methylguanosine mRNA capping"/>
    <property type="evidence" value="ECO:0007669"/>
    <property type="project" value="UniProtKB-UniRule"/>
</dbReference>
<keyword evidence="3 10" id="KW-0489">Methyltransferase</keyword>
<dbReference type="FunFam" id="3.40.50.12760:FF:000005">
    <property type="entry name" value="Methyltransferase, putative"/>
    <property type="match status" value="1"/>
</dbReference>
<dbReference type="GO" id="GO:0005737">
    <property type="term" value="C:cytoplasm"/>
    <property type="evidence" value="ECO:0007669"/>
    <property type="project" value="TreeGrafter"/>
</dbReference>
<dbReference type="Gene3D" id="3.40.50.12760">
    <property type="match status" value="1"/>
</dbReference>
<accession>A0A7G2C219</accession>
<reference evidence="13 14" key="1">
    <citation type="submission" date="2020-08" db="EMBL/GenBank/DDBJ databases">
        <authorList>
            <person name="Newling K."/>
            <person name="Davey J."/>
            <person name="Forrester S."/>
        </authorList>
    </citation>
    <scope>NUCLEOTIDE SEQUENCE [LARGE SCALE GENOMIC DNA]</scope>
    <source>
        <strain evidence="14">Crithidia deanei Carvalho (ATCC PRA-265)</strain>
    </source>
</reference>
<comment type="catalytic activity">
    <reaction evidence="9 10">
        <text>a 5'-end (N(7)-methyl 5'-triphosphoguanosine)-ribonucleoside in mRNA + S-adenosyl-L-methionine = a 5'-end (N(7)-methyl 5'-triphosphoguanosine)-(2'-O-methyl-ribonucleoside) in mRNA + S-adenosyl-L-homocysteine + H(+)</text>
        <dbReference type="Rhea" id="RHEA:67020"/>
        <dbReference type="Rhea" id="RHEA-COMP:17167"/>
        <dbReference type="Rhea" id="RHEA-COMP:17168"/>
        <dbReference type="ChEBI" id="CHEBI:15378"/>
        <dbReference type="ChEBI" id="CHEBI:57856"/>
        <dbReference type="ChEBI" id="CHEBI:59789"/>
        <dbReference type="ChEBI" id="CHEBI:156461"/>
        <dbReference type="ChEBI" id="CHEBI:167609"/>
        <dbReference type="EC" id="2.1.1.57"/>
    </reaction>
</comment>
<dbReference type="InterPro" id="IPR029063">
    <property type="entry name" value="SAM-dependent_MTases_sf"/>
</dbReference>
<evidence type="ECO:0000313" key="14">
    <source>
        <dbReference type="Proteomes" id="UP000515908"/>
    </source>
</evidence>
<protein>
    <recommendedName>
        <fullName evidence="2 10">Cap-specific mRNA (nucleoside-2'-O-)-methyltransferase 1</fullName>
        <ecNumber evidence="1 10">2.1.1.57</ecNumber>
    </recommendedName>
    <alternativeName>
        <fullName evidence="8 10">Cap1 2'O-ribose methyltransferase 1</fullName>
    </alternativeName>
</protein>
<evidence type="ECO:0000313" key="13">
    <source>
        <dbReference type="EMBL" id="CAD2213294.1"/>
    </source>
</evidence>
<comment type="function">
    <text evidence="10">S-adenosyl-L-methionine-dependent methyltransferase that mediates RNA cap1 2'-O-ribose methylation to the 5'-cap structure of RNAs. Methylates the ribose of the first nucleotide of a m(7)GpppG-capped mRNA to produce m(7)GpppNmp (cap1).</text>
</comment>
<keyword evidence="5 10" id="KW-0808">Transferase</keyword>
<keyword evidence="6 10" id="KW-0949">S-adenosyl-L-methionine</keyword>
<proteinExistence type="predicted"/>
<dbReference type="InterPro" id="IPR002877">
    <property type="entry name" value="RNA_MeTrfase_FtsJ_dom"/>
</dbReference>
<sequence>MSEETVTDKTVEFLVRRDESVPPPNLLDLVPPKSGDYNRIHWREAFDETQKDLRESVWECKSNLDPLTEKQYLGIRNKLFPSARSGQQSRYFFNRAGFKLMESMEATGVWVQLKRITTKHKKHGRRVTFVDVCGGPGSFSQALFSLGKKQDFVLKGYGITLAGVKGLDWYPDLKKSGFVATYGVDGTGDVFKLMNLEALATITKTENVLLVVADGGFTVERDVANYQETISARITYGQWLSALKLLRPGGCFVLKLFDTFSPNTRAFLYLSTFIFEKVHIVKPLHSRVVNSERYLVCKGFIGVPEGWMTYLDDYYDRGFVDNDHSPLLLPLEVMARDTVFMSGIEEMNETIAANQKIALSMIVKAAEAGETGEVPAEEDEQENPSGANKRSRPDDDE</sequence>
<dbReference type="InterPro" id="IPR025816">
    <property type="entry name" value="RrmJ-type_MeTrfase"/>
</dbReference>
<dbReference type="PROSITE" id="PS51613">
    <property type="entry name" value="SAM_MT_RRMJ"/>
    <property type="match status" value="1"/>
</dbReference>
<keyword evidence="10" id="KW-0539">Nucleus</keyword>
<dbReference type="GO" id="GO:0016556">
    <property type="term" value="P:mRNA modification"/>
    <property type="evidence" value="ECO:0007669"/>
    <property type="project" value="UniProtKB-UniRule"/>
</dbReference>
<dbReference type="Proteomes" id="UP000515908">
    <property type="component" value="Chromosome 01"/>
</dbReference>
<dbReference type="PANTHER" id="PTHR16121:SF0">
    <property type="entry name" value="CAP-SPECIFIC MRNA (NUCLEOSIDE-2'-O-)-METHYLTRANSFERASE 1"/>
    <property type="match status" value="1"/>
</dbReference>
<feature type="domain" description="RrmJ-type SAM-dependent 2'-O-MTase" evidence="12">
    <location>
        <begin position="91"/>
        <end position="301"/>
    </location>
</feature>
<organism evidence="13 14">
    <name type="scientific">Angomonas deanei</name>
    <dbReference type="NCBI Taxonomy" id="59799"/>
    <lineage>
        <taxon>Eukaryota</taxon>
        <taxon>Discoba</taxon>
        <taxon>Euglenozoa</taxon>
        <taxon>Kinetoplastea</taxon>
        <taxon>Metakinetoplastina</taxon>
        <taxon>Trypanosomatida</taxon>
        <taxon>Trypanosomatidae</taxon>
        <taxon>Strigomonadinae</taxon>
        <taxon>Angomonas</taxon>
    </lineage>
</organism>
<evidence type="ECO:0000256" key="8">
    <source>
        <dbReference type="ARBA" id="ARBA00032504"/>
    </source>
</evidence>
<dbReference type="InterPro" id="IPR050851">
    <property type="entry name" value="mRNA_Cap_2O-Ribose_MeTrfase"/>
</dbReference>
<dbReference type="EC" id="2.1.1.57" evidence="1 10"/>
<keyword evidence="14" id="KW-1185">Reference proteome</keyword>
<dbReference type="VEuPathDB" id="TriTrypDB:ADEAN_000073500"/>
<evidence type="ECO:0000256" key="5">
    <source>
        <dbReference type="ARBA" id="ARBA00022679"/>
    </source>
</evidence>
<dbReference type="Pfam" id="PF01728">
    <property type="entry name" value="FtsJ"/>
    <property type="match status" value="1"/>
</dbReference>
<keyword evidence="4 10" id="KW-0507">mRNA processing</keyword>
<evidence type="ECO:0000256" key="11">
    <source>
        <dbReference type="SAM" id="MobiDB-lite"/>
    </source>
</evidence>
<dbReference type="GO" id="GO:0005634">
    <property type="term" value="C:nucleus"/>
    <property type="evidence" value="ECO:0007669"/>
    <property type="project" value="UniProtKB-SubCell"/>
</dbReference>
<evidence type="ECO:0000256" key="2">
    <source>
        <dbReference type="ARBA" id="ARBA00021136"/>
    </source>
</evidence>
<gene>
    <name evidence="13" type="ORF">ADEAN_000073500</name>
</gene>
<evidence type="ECO:0000256" key="1">
    <source>
        <dbReference type="ARBA" id="ARBA00011923"/>
    </source>
</evidence>
<dbReference type="AlphaFoldDB" id="A0A7G2C219"/>
<dbReference type="GO" id="GO:0004483">
    <property type="term" value="F:methyltransferase cap1 activity"/>
    <property type="evidence" value="ECO:0007669"/>
    <property type="project" value="UniProtKB-UniRule"/>
</dbReference>
<dbReference type="PANTHER" id="PTHR16121">
    <property type="entry name" value="CAP-SPECIFIC MRNA (NUCLEOSIDE-2'-O-)-METHYLTRANSFERASE 1-RELATED"/>
    <property type="match status" value="1"/>
</dbReference>
<evidence type="ECO:0000256" key="7">
    <source>
        <dbReference type="ARBA" id="ARBA00023042"/>
    </source>
</evidence>
<comment type="subcellular location">
    <subcellularLocation>
        <location evidence="10">Nucleus</location>
    </subcellularLocation>
</comment>
<evidence type="ECO:0000256" key="10">
    <source>
        <dbReference type="RuleBase" id="RU368012"/>
    </source>
</evidence>
<evidence type="ECO:0000256" key="3">
    <source>
        <dbReference type="ARBA" id="ARBA00022603"/>
    </source>
</evidence>
<evidence type="ECO:0000256" key="9">
    <source>
        <dbReference type="ARBA" id="ARBA00049042"/>
    </source>
</evidence>
<evidence type="ECO:0000259" key="12">
    <source>
        <dbReference type="PROSITE" id="PS51613"/>
    </source>
</evidence>
<name>A0A7G2C219_9TRYP</name>
<evidence type="ECO:0000256" key="6">
    <source>
        <dbReference type="ARBA" id="ARBA00022691"/>
    </source>
</evidence>